<keyword evidence="6" id="KW-0178">Competence</keyword>
<accession>A0A3E3JYJ7</accession>
<dbReference type="PANTHER" id="PTHR30417:SF11">
    <property type="entry name" value="N-ACETYLMURAMOYL-L-ALANINE AMIDASE XLYA"/>
    <property type="match status" value="1"/>
</dbReference>
<dbReference type="EC" id="3.5.1.28" evidence="3"/>
<dbReference type="CDD" id="cd06583">
    <property type="entry name" value="PGRP"/>
    <property type="match status" value="1"/>
</dbReference>
<keyword evidence="7" id="KW-0961">Cell wall biogenesis/degradation</keyword>
<evidence type="ECO:0000313" key="11">
    <source>
        <dbReference type="Proteomes" id="UP000261080"/>
    </source>
</evidence>
<dbReference type="InterPro" id="IPR051206">
    <property type="entry name" value="NAMLAA_amidase_2"/>
</dbReference>
<reference evidence="10 11" key="1">
    <citation type="submission" date="2018-08" db="EMBL/GenBank/DDBJ databases">
        <title>A genome reference for cultivated species of the human gut microbiota.</title>
        <authorList>
            <person name="Zou Y."/>
            <person name="Xue W."/>
            <person name="Luo G."/>
        </authorList>
    </citation>
    <scope>NUCLEOTIDE SEQUENCE [LARGE SCALE GENOMIC DNA]</scope>
    <source>
        <strain evidence="10 11">AF37-2AT</strain>
    </source>
</reference>
<evidence type="ECO:0000256" key="5">
    <source>
        <dbReference type="ARBA" id="ARBA00022969"/>
    </source>
</evidence>
<evidence type="ECO:0000256" key="7">
    <source>
        <dbReference type="ARBA" id="ARBA00023316"/>
    </source>
</evidence>
<dbReference type="GO" id="GO:0009253">
    <property type="term" value="P:peptidoglycan catabolic process"/>
    <property type="evidence" value="ECO:0007669"/>
    <property type="project" value="InterPro"/>
</dbReference>
<feature type="region of interest" description="Disordered" evidence="8">
    <location>
        <begin position="158"/>
        <end position="182"/>
    </location>
</feature>
<name>A0A3E3JYJ7_9FIRM</name>
<comment type="catalytic activity">
    <reaction evidence="1">
        <text>Hydrolyzes the link between N-acetylmuramoyl residues and L-amino acid residues in certain cell-wall glycopeptides.</text>
        <dbReference type="EC" id="3.5.1.28"/>
    </reaction>
</comment>
<feature type="compositionally biased region" description="Low complexity" evidence="8">
    <location>
        <begin position="169"/>
        <end position="179"/>
    </location>
</feature>
<dbReference type="GO" id="GO:0030435">
    <property type="term" value="P:sporulation resulting in formation of a cellular spore"/>
    <property type="evidence" value="ECO:0007669"/>
    <property type="project" value="UniProtKB-KW"/>
</dbReference>
<comment type="caution">
    <text evidence="10">The sequence shown here is derived from an EMBL/GenBank/DDBJ whole genome shotgun (WGS) entry which is preliminary data.</text>
</comment>
<dbReference type="EMBL" id="QVLX01000012">
    <property type="protein sequence ID" value="RGE84724.1"/>
    <property type="molecule type" value="Genomic_DNA"/>
</dbReference>
<dbReference type="GO" id="GO:0008745">
    <property type="term" value="F:N-acetylmuramoyl-L-alanine amidase activity"/>
    <property type="evidence" value="ECO:0007669"/>
    <property type="project" value="UniProtKB-EC"/>
</dbReference>
<dbReference type="AlphaFoldDB" id="A0A3E3JYJ7"/>
<evidence type="ECO:0000256" key="8">
    <source>
        <dbReference type="SAM" id="MobiDB-lite"/>
    </source>
</evidence>
<organism evidence="10 11">
    <name type="scientific">Sellimonas intestinalis</name>
    <dbReference type="NCBI Taxonomy" id="1653434"/>
    <lineage>
        <taxon>Bacteria</taxon>
        <taxon>Bacillati</taxon>
        <taxon>Bacillota</taxon>
        <taxon>Clostridia</taxon>
        <taxon>Lachnospirales</taxon>
        <taxon>Lachnospiraceae</taxon>
        <taxon>Sellimonas</taxon>
    </lineage>
</organism>
<dbReference type="Pfam" id="PF01510">
    <property type="entry name" value="Amidase_2"/>
    <property type="match status" value="1"/>
</dbReference>
<dbReference type="GO" id="GO:0071555">
    <property type="term" value="P:cell wall organization"/>
    <property type="evidence" value="ECO:0007669"/>
    <property type="project" value="UniProtKB-KW"/>
</dbReference>
<feature type="domain" description="N-acetylmuramoyl-L-alanine amidase" evidence="9">
    <location>
        <begin position="13"/>
        <end position="149"/>
    </location>
</feature>
<keyword evidence="5" id="KW-0749">Sporulation</keyword>
<evidence type="ECO:0000256" key="3">
    <source>
        <dbReference type="ARBA" id="ARBA00011901"/>
    </source>
</evidence>
<dbReference type="GO" id="GO:0030420">
    <property type="term" value="P:establishment of competence for transformation"/>
    <property type="evidence" value="ECO:0007669"/>
    <property type="project" value="UniProtKB-KW"/>
</dbReference>
<evidence type="ECO:0000313" key="10">
    <source>
        <dbReference type="EMBL" id="RGE84724.1"/>
    </source>
</evidence>
<dbReference type="SMART" id="SM00644">
    <property type="entry name" value="Ami_2"/>
    <property type="match status" value="1"/>
</dbReference>
<evidence type="ECO:0000256" key="2">
    <source>
        <dbReference type="ARBA" id="ARBA00007553"/>
    </source>
</evidence>
<evidence type="ECO:0000256" key="4">
    <source>
        <dbReference type="ARBA" id="ARBA00022801"/>
    </source>
</evidence>
<dbReference type="OrthoDB" id="9794294at2"/>
<dbReference type="Gene3D" id="3.40.80.10">
    <property type="entry name" value="Peptidoglycan recognition protein-like"/>
    <property type="match status" value="1"/>
</dbReference>
<dbReference type="PANTHER" id="PTHR30417">
    <property type="entry name" value="N-ACETYLMURAMOYL-L-ALANINE AMIDASE AMID"/>
    <property type="match status" value="1"/>
</dbReference>
<protein>
    <recommendedName>
        <fullName evidence="3">N-acetylmuramoyl-L-alanine amidase</fullName>
        <ecNumber evidence="3">3.5.1.28</ecNumber>
    </recommendedName>
</protein>
<proteinExistence type="inferred from homology"/>
<keyword evidence="4" id="KW-0378">Hydrolase</keyword>
<dbReference type="InterPro" id="IPR002502">
    <property type="entry name" value="Amidase_domain"/>
</dbReference>
<dbReference type="InterPro" id="IPR036505">
    <property type="entry name" value="Amidase/PGRP_sf"/>
</dbReference>
<dbReference type="Proteomes" id="UP000261080">
    <property type="component" value="Unassembled WGS sequence"/>
</dbReference>
<evidence type="ECO:0000256" key="1">
    <source>
        <dbReference type="ARBA" id="ARBA00001561"/>
    </source>
</evidence>
<comment type="similarity">
    <text evidence="2">Belongs to the N-acetylmuramoyl-L-alanine amidase 2 family.</text>
</comment>
<dbReference type="SUPFAM" id="SSF55846">
    <property type="entry name" value="N-acetylmuramoyl-L-alanine amidase-like"/>
    <property type="match status" value="1"/>
</dbReference>
<evidence type="ECO:0000259" key="9">
    <source>
        <dbReference type="SMART" id="SM00644"/>
    </source>
</evidence>
<gene>
    <name evidence="10" type="ORF">DW016_14620</name>
</gene>
<keyword evidence="11" id="KW-1185">Reference proteome</keyword>
<dbReference type="RefSeq" id="WP_117493845.1">
    <property type="nucleotide sequence ID" value="NZ_JBKVOA010000002.1"/>
</dbReference>
<dbReference type="GO" id="GO:0009254">
    <property type="term" value="P:peptidoglycan turnover"/>
    <property type="evidence" value="ECO:0007669"/>
    <property type="project" value="TreeGrafter"/>
</dbReference>
<sequence>MNIVKMLVATNKYGIKCPYSMNPTRIVVHNTANDASARNEVQYMIGNNNQVSFHYAVDDKEIVQGIPENRNAWHAGDGNGKGNREGLSVEICYSKSGGDRFIKAEQNAAKFIAELLEARGWGIDKVTKHQDYSGKYCPHRTLDMGWQRFLNMVSAELKGGSASSGSEQPKPSTPSTSKPVSDKINVVHQANAQGKGWQPEVTNHNNINSNGYSGWMGKPIVAFRAKTKGDADAVGYLEYRAHRKGGGWYGWRRDYNKDSAGDTFAGDGKNPIDGLQFRLVGISGKNVRYRVHCIGKGWLDWVTNYGSGANGYAGWYGYAIDAVQIEVV</sequence>
<evidence type="ECO:0000256" key="6">
    <source>
        <dbReference type="ARBA" id="ARBA00023287"/>
    </source>
</evidence>